<dbReference type="PROSITE" id="PS00028">
    <property type="entry name" value="ZINC_FINGER_C2H2_1"/>
    <property type="match status" value="2"/>
</dbReference>
<evidence type="ECO:0000313" key="7">
    <source>
        <dbReference type="Proteomes" id="UP001479436"/>
    </source>
</evidence>
<evidence type="ECO:0000256" key="2">
    <source>
        <dbReference type="ARBA" id="ARBA00022771"/>
    </source>
</evidence>
<accession>A0ABR2WHH6</accession>
<evidence type="ECO:0000256" key="1">
    <source>
        <dbReference type="ARBA" id="ARBA00022723"/>
    </source>
</evidence>
<evidence type="ECO:0000256" key="3">
    <source>
        <dbReference type="ARBA" id="ARBA00022833"/>
    </source>
</evidence>
<sequence length="300" mass="34592">MNISTVDPYFPGDELTFSSFWFSDDPYSMSTVHPSCLEGPKVSQHGFQVFPTIGVTTPPLSLDNTKVINSFHNDIRLDLEHVPWEASSYTILPEQCFGSLAEYSNLSPVIQEGHNHGIYPDTNHQIDLSLLCVHNRALSSSLHLGEIEQSEDVPSVDPFQFVSYNPPMPPLDEAQSHIRREDFNCTSHPDNRNIKDIAYKCPFPQCSKTFTRRQSWQLHQVCHSDEKPYSCKYCEKHFARKHDMKRHTRKHTGEQPYQCTFCKKGFARPDARKRHYQYENECLEALNAVQANKKQRIITS</sequence>
<dbReference type="PROSITE" id="PS50157">
    <property type="entry name" value="ZINC_FINGER_C2H2_2"/>
    <property type="match status" value="2"/>
</dbReference>
<dbReference type="InterPro" id="IPR013087">
    <property type="entry name" value="Znf_C2H2_type"/>
</dbReference>
<evidence type="ECO:0000259" key="5">
    <source>
        <dbReference type="PROSITE" id="PS50157"/>
    </source>
</evidence>
<evidence type="ECO:0000313" key="6">
    <source>
        <dbReference type="EMBL" id="KAK9760973.1"/>
    </source>
</evidence>
<dbReference type="PANTHER" id="PTHR23235">
    <property type="entry name" value="KRUEPPEL-LIKE TRANSCRIPTION FACTOR"/>
    <property type="match status" value="1"/>
</dbReference>
<dbReference type="Proteomes" id="UP001479436">
    <property type="component" value="Unassembled WGS sequence"/>
</dbReference>
<dbReference type="Gene3D" id="3.30.160.60">
    <property type="entry name" value="Classic Zinc Finger"/>
    <property type="match status" value="3"/>
</dbReference>
<name>A0ABR2WHH6_9FUNG</name>
<comment type="caution">
    <text evidence="6">The sequence shown here is derived from an EMBL/GenBank/DDBJ whole genome shotgun (WGS) entry which is preliminary data.</text>
</comment>
<dbReference type="SMART" id="SM00355">
    <property type="entry name" value="ZnF_C2H2"/>
    <property type="match status" value="3"/>
</dbReference>
<keyword evidence="1" id="KW-0479">Metal-binding</keyword>
<dbReference type="SUPFAM" id="SSF57667">
    <property type="entry name" value="beta-beta-alpha zinc fingers"/>
    <property type="match status" value="2"/>
</dbReference>
<dbReference type="InterPro" id="IPR036236">
    <property type="entry name" value="Znf_C2H2_sf"/>
</dbReference>
<dbReference type="EMBL" id="JASJQH010001660">
    <property type="protein sequence ID" value="KAK9760973.1"/>
    <property type="molecule type" value="Genomic_DNA"/>
</dbReference>
<proteinExistence type="predicted"/>
<feature type="domain" description="C2H2-type" evidence="5">
    <location>
        <begin position="199"/>
        <end position="228"/>
    </location>
</feature>
<keyword evidence="3" id="KW-0862">Zinc</keyword>
<evidence type="ECO:0000256" key="4">
    <source>
        <dbReference type="PROSITE-ProRule" id="PRU00042"/>
    </source>
</evidence>
<protein>
    <recommendedName>
        <fullName evidence="5">C2H2-type domain-containing protein</fullName>
    </recommendedName>
</protein>
<gene>
    <name evidence="6" type="ORF">K7432_014487</name>
</gene>
<dbReference type="Pfam" id="PF00096">
    <property type="entry name" value="zf-C2H2"/>
    <property type="match status" value="1"/>
</dbReference>
<dbReference type="PANTHER" id="PTHR23235:SF120">
    <property type="entry name" value="KRUPPEL-LIKE FACTOR 15"/>
    <property type="match status" value="1"/>
</dbReference>
<organism evidence="6 7">
    <name type="scientific">Basidiobolus ranarum</name>
    <dbReference type="NCBI Taxonomy" id="34480"/>
    <lineage>
        <taxon>Eukaryota</taxon>
        <taxon>Fungi</taxon>
        <taxon>Fungi incertae sedis</taxon>
        <taxon>Zoopagomycota</taxon>
        <taxon>Entomophthoromycotina</taxon>
        <taxon>Basidiobolomycetes</taxon>
        <taxon>Basidiobolales</taxon>
        <taxon>Basidiobolaceae</taxon>
        <taxon>Basidiobolus</taxon>
    </lineage>
</organism>
<reference evidence="6 7" key="1">
    <citation type="submission" date="2023-04" db="EMBL/GenBank/DDBJ databases">
        <title>Genome of Basidiobolus ranarum AG-B5.</title>
        <authorList>
            <person name="Stajich J.E."/>
            <person name="Carter-House D."/>
            <person name="Gryganskyi A."/>
        </authorList>
    </citation>
    <scope>NUCLEOTIDE SEQUENCE [LARGE SCALE GENOMIC DNA]</scope>
    <source>
        <strain evidence="6 7">AG-B5</strain>
    </source>
</reference>
<keyword evidence="2 4" id="KW-0863">Zinc-finger</keyword>
<keyword evidence="7" id="KW-1185">Reference proteome</keyword>
<feature type="domain" description="C2H2-type" evidence="5">
    <location>
        <begin position="229"/>
        <end position="256"/>
    </location>
</feature>